<dbReference type="AlphaFoldDB" id="V9H0X8"/>
<evidence type="ECO:0000313" key="1">
    <source>
        <dbReference type="EMBL" id="BAA57841.1"/>
    </source>
</evidence>
<keyword evidence="1" id="KW-0150">Chloroplast</keyword>
<sequence>MRRKVLNLKQTTFKSRRSSASCCAIMGTRGTFSVRKSLQFFSDVNYVMFTWG</sequence>
<accession>V9H0X8</accession>
<proteinExistence type="predicted"/>
<dbReference type="GeneID" id="1457390"/>
<name>V9H0X8_CHLVU</name>
<geneLocation type="chloroplast" evidence="1"/>
<organism evidence="1">
    <name type="scientific">Chlorella vulgaris</name>
    <name type="common">Green alga</name>
    <dbReference type="NCBI Taxonomy" id="3077"/>
    <lineage>
        <taxon>Eukaryota</taxon>
        <taxon>Viridiplantae</taxon>
        <taxon>Chlorophyta</taxon>
        <taxon>core chlorophytes</taxon>
        <taxon>Trebouxiophyceae</taxon>
        <taxon>Chlorellales</taxon>
        <taxon>Chlorellaceae</taxon>
        <taxon>Chlorella clade</taxon>
        <taxon>Chlorella</taxon>
    </lineage>
</organism>
<protein>
    <submittedName>
        <fullName evidence="1">Uncharacterized protein</fullName>
    </submittedName>
</protein>
<reference evidence="1" key="1">
    <citation type="journal article" date="1997" name="Proc. Natl. Acad. Sci. U.S.A.">
        <title>Complete nucleotide sequence of the chloroplast genome from the green alga Chlorella vulgaris: the existence of genes possibly involved in chloroplast division.</title>
        <authorList>
            <person name="Wakasugi T."/>
            <person name="Nagai T."/>
            <person name="Kapoor M."/>
            <person name="Sugita M."/>
            <person name="Ito M."/>
            <person name="Ito S."/>
            <person name="Tsudzuki J."/>
            <person name="Nakashima K."/>
            <person name="Tsudzuki T."/>
            <person name="Suzuki Y."/>
            <person name="Hamada A."/>
            <person name="Ohta T."/>
            <person name="Inamura A."/>
            <person name="Yoshinaga K."/>
            <person name="Sugiura M."/>
        </authorList>
    </citation>
    <scope>NUCLEOTIDE SEQUENCE</scope>
</reference>
<dbReference type="RefSeq" id="NP_045766.1">
    <property type="nucleotide sequence ID" value="NC_001865.1"/>
</dbReference>
<keyword evidence="1" id="KW-0934">Plastid</keyword>
<dbReference type="EMBL" id="AB001684">
    <property type="protein sequence ID" value="BAA57841.1"/>
    <property type="molecule type" value="Genomic_DNA"/>
</dbReference>